<gene>
    <name evidence="1" type="ORF">FSP39_008747</name>
</gene>
<accession>A0AA88XQW4</accession>
<protein>
    <submittedName>
        <fullName evidence="1">Uncharacterized protein</fullName>
    </submittedName>
</protein>
<dbReference type="AlphaFoldDB" id="A0AA88XQW4"/>
<proteinExistence type="predicted"/>
<dbReference type="EMBL" id="VSWD01000012">
    <property type="protein sequence ID" value="KAK3085794.1"/>
    <property type="molecule type" value="Genomic_DNA"/>
</dbReference>
<keyword evidence="2" id="KW-1185">Reference proteome</keyword>
<sequence>MFLSVIHGFNFIHDFYMQDTTGGSCNENINVENNLFLRSHIGSFQLGNLIKYGDNQDCTLTLDAGTGKFFSIIIAYV</sequence>
<organism evidence="1 2">
    <name type="scientific">Pinctada imbricata</name>
    <name type="common">Atlantic pearl-oyster</name>
    <name type="synonym">Pinctada martensii</name>
    <dbReference type="NCBI Taxonomy" id="66713"/>
    <lineage>
        <taxon>Eukaryota</taxon>
        <taxon>Metazoa</taxon>
        <taxon>Spiralia</taxon>
        <taxon>Lophotrochozoa</taxon>
        <taxon>Mollusca</taxon>
        <taxon>Bivalvia</taxon>
        <taxon>Autobranchia</taxon>
        <taxon>Pteriomorphia</taxon>
        <taxon>Pterioida</taxon>
        <taxon>Pterioidea</taxon>
        <taxon>Pteriidae</taxon>
        <taxon>Pinctada</taxon>
    </lineage>
</organism>
<evidence type="ECO:0000313" key="1">
    <source>
        <dbReference type="EMBL" id="KAK3085794.1"/>
    </source>
</evidence>
<evidence type="ECO:0000313" key="2">
    <source>
        <dbReference type="Proteomes" id="UP001186944"/>
    </source>
</evidence>
<name>A0AA88XQW4_PINIB</name>
<dbReference type="Proteomes" id="UP001186944">
    <property type="component" value="Unassembled WGS sequence"/>
</dbReference>
<reference evidence="1" key="1">
    <citation type="submission" date="2019-08" db="EMBL/GenBank/DDBJ databases">
        <title>The improved chromosome-level genome for the pearl oyster Pinctada fucata martensii using PacBio sequencing and Hi-C.</title>
        <authorList>
            <person name="Zheng Z."/>
        </authorList>
    </citation>
    <scope>NUCLEOTIDE SEQUENCE</scope>
    <source>
        <strain evidence="1">ZZ-2019</strain>
        <tissue evidence="1">Adductor muscle</tissue>
    </source>
</reference>
<comment type="caution">
    <text evidence="1">The sequence shown here is derived from an EMBL/GenBank/DDBJ whole genome shotgun (WGS) entry which is preliminary data.</text>
</comment>